<reference evidence="1" key="2">
    <citation type="journal article" date="2015" name="Fish Shellfish Immunol.">
        <title>Early steps in the European eel (Anguilla anguilla)-Vibrio vulnificus interaction in the gills: Role of the RtxA13 toxin.</title>
        <authorList>
            <person name="Callol A."/>
            <person name="Pajuelo D."/>
            <person name="Ebbesson L."/>
            <person name="Teles M."/>
            <person name="MacKenzie S."/>
            <person name="Amaro C."/>
        </authorList>
    </citation>
    <scope>NUCLEOTIDE SEQUENCE</scope>
</reference>
<organism evidence="1">
    <name type="scientific">Anguilla anguilla</name>
    <name type="common">European freshwater eel</name>
    <name type="synonym">Muraena anguilla</name>
    <dbReference type="NCBI Taxonomy" id="7936"/>
    <lineage>
        <taxon>Eukaryota</taxon>
        <taxon>Metazoa</taxon>
        <taxon>Chordata</taxon>
        <taxon>Craniata</taxon>
        <taxon>Vertebrata</taxon>
        <taxon>Euteleostomi</taxon>
        <taxon>Actinopterygii</taxon>
        <taxon>Neopterygii</taxon>
        <taxon>Teleostei</taxon>
        <taxon>Anguilliformes</taxon>
        <taxon>Anguillidae</taxon>
        <taxon>Anguilla</taxon>
    </lineage>
</organism>
<evidence type="ECO:0000313" key="1">
    <source>
        <dbReference type="EMBL" id="JAH07423.1"/>
    </source>
</evidence>
<dbReference type="EMBL" id="GBXM01101154">
    <property type="protein sequence ID" value="JAH07423.1"/>
    <property type="molecule type" value="Transcribed_RNA"/>
</dbReference>
<proteinExistence type="predicted"/>
<dbReference type="EMBL" id="GBXM01097957">
    <property type="protein sequence ID" value="JAH10620.1"/>
    <property type="molecule type" value="Transcribed_RNA"/>
</dbReference>
<dbReference type="AlphaFoldDB" id="A0A0E9PU97"/>
<reference evidence="1" key="1">
    <citation type="submission" date="2014-11" db="EMBL/GenBank/DDBJ databases">
        <authorList>
            <person name="Amaro Gonzalez C."/>
        </authorList>
    </citation>
    <scope>NUCLEOTIDE SEQUENCE</scope>
</reference>
<accession>A0A0E9PU97</accession>
<name>A0A0E9PU97_ANGAN</name>
<protein>
    <submittedName>
        <fullName evidence="1">Uncharacterized protein</fullName>
    </submittedName>
</protein>
<dbReference type="EMBL" id="GBXM01092858">
    <property type="protein sequence ID" value="JAH15719.1"/>
    <property type="molecule type" value="Transcribed_RNA"/>
</dbReference>
<sequence>MCNNLKNRTAQSSESVVRITLYYFSDIFT</sequence>